<dbReference type="GeneID" id="103382432"/>
<evidence type="ECO:0000256" key="8">
    <source>
        <dbReference type="ARBA" id="ARBA00022792"/>
    </source>
</evidence>
<dbReference type="RefSeq" id="XP_008313452.1">
    <property type="nucleotide sequence ID" value="XM_008315230.3"/>
</dbReference>
<evidence type="ECO:0000256" key="7">
    <source>
        <dbReference type="ARBA" id="ARBA00022660"/>
    </source>
</evidence>
<dbReference type="PANTHER" id="PTHR12653">
    <property type="entry name" value="NADH-UBIQUINONE OXIDOREDUCTASE 13 KD-B SUBUNIT"/>
    <property type="match status" value="1"/>
</dbReference>
<evidence type="ECO:0000256" key="10">
    <source>
        <dbReference type="ARBA" id="ARBA00023128"/>
    </source>
</evidence>
<reference evidence="15 16" key="1">
    <citation type="journal article" date="2014" name="Nat. Genet.">
        <title>Whole-genome sequence of a flatfish provides insights into ZW sex chromosome evolution and adaptation to a benthic lifestyle.</title>
        <authorList>
            <person name="Chen S."/>
            <person name="Zhang G."/>
            <person name="Shao C."/>
            <person name="Huang Q."/>
            <person name="Liu G."/>
            <person name="Zhang P."/>
            <person name="Song W."/>
            <person name="An N."/>
            <person name="Chalopin D."/>
            <person name="Volff J.N."/>
            <person name="Hong Y."/>
            <person name="Li Q."/>
            <person name="Sha Z."/>
            <person name="Zhou H."/>
            <person name="Xie M."/>
            <person name="Yu Q."/>
            <person name="Liu Y."/>
            <person name="Xiang H."/>
            <person name="Wang N."/>
            <person name="Wu K."/>
            <person name="Yang C."/>
            <person name="Zhou Q."/>
            <person name="Liao X."/>
            <person name="Yang L."/>
            <person name="Hu Q."/>
            <person name="Zhang J."/>
            <person name="Meng L."/>
            <person name="Jin L."/>
            <person name="Tian Y."/>
            <person name="Lian J."/>
            <person name="Yang J."/>
            <person name="Miao G."/>
            <person name="Liu S."/>
            <person name="Liang Z."/>
            <person name="Yan F."/>
            <person name="Li Y."/>
            <person name="Sun B."/>
            <person name="Zhang H."/>
            <person name="Zhang J."/>
            <person name="Zhu Y."/>
            <person name="Du M."/>
            <person name="Zhao Y."/>
            <person name="Schartl M."/>
            <person name="Tang Q."/>
            <person name="Wang J."/>
        </authorList>
    </citation>
    <scope>NUCLEOTIDE SEQUENCE</scope>
</reference>
<evidence type="ECO:0000256" key="3">
    <source>
        <dbReference type="ARBA" id="ARBA00010261"/>
    </source>
</evidence>
<reference evidence="15" key="3">
    <citation type="submission" date="2025-09" db="UniProtKB">
        <authorList>
            <consortium name="Ensembl"/>
        </authorList>
    </citation>
    <scope>IDENTIFICATION</scope>
</reference>
<evidence type="ECO:0000256" key="9">
    <source>
        <dbReference type="ARBA" id="ARBA00022982"/>
    </source>
</evidence>
<evidence type="ECO:0000256" key="5">
    <source>
        <dbReference type="ARBA" id="ARBA00016385"/>
    </source>
</evidence>
<dbReference type="InParanoid" id="A0A3P8URK0"/>
<dbReference type="STRING" id="244447.ENSCSEP00000004977"/>
<comment type="subunit">
    <text evidence="4">Complex I is composed of 45 different subunits.</text>
</comment>
<dbReference type="OMA" id="ENQWKWP"/>
<dbReference type="GeneTree" id="ENSGT00390000008099"/>
<keyword evidence="9" id="KW-0249">Electron transport</keyword>
<evidence type="ECO:0000256" key="12">
    <source>
        <dbReference type="ARBA" id="ARBA00030376"/>
    </source>
</evidence>
<proteinExistence type="inferred from homology"/>
<keyword evidence="11" id="KW-0472">Membrane</keyword>
<comment type="function">
    <text evidence="1">Accessory subunit of the mitochondrial membrane respiratory chain NADH dehydrogenase (Complex I), that is believed not to be involved in catalysis. Complex I functions in the transfer of electrons from NADH to the respiratory chain. The immediate electron acceptor for the enzyme is believed to be ubiquinone.</text>
</comment>
<organism evidence="15 16">
    <name type="scientific">Cynoglossus semilaevis</name>
    <name type="common">Tongue sole</name>
    <dbReference type="NCBI Taxonomy" id="244447"/>
    <lineage>
        <taxon>Eukaryota</taxon>
        <taxon>Metazoa</taxon>
        <taxon>Chordata</taxon>
        <taxon>Craniata</taxon>
        <taxon>Vertebrata</taxon>
        <taxon>Euteleostomi</taxon>
        <taxon>Actinopterygii</taxon>
        <taxon>Neopterygii</taxon>
        <taxon>Teleostei</taxon>
        <taxon>Neoteleostei</taxon>
        <taxon>Acanthomorphata</taxon>
        <taxon>Carangaria</taxon>
        <taxon>Pleuronectiformes</taxon>
        <taxon>Pleuronectoidei</taxon>
        <taxon>Cynoglossidae</taxon>
        <taxon>Cynoglossinae</taxon>
        <taxon>Cynoglossus</taxon>
    </lineage>
</organism>
<reference evidence="15" key="2">
    <citation type="submission" date="2025-08" db="UniProtKB">
        <authorList>
            <consortium name="Ensembl"/>
        </authorList>
    </citation>
    <scope>IDENTIFICATION</scope>
</reference>
<dbReference type="FunCoup" id="A0A3P8URK0">
    <property type="interactions" value="1456"/>
</dbReference>
<evidence type="ECO:0000256" key="14">
    <source>
        <dbReference type="ARBA" id="ARBA00032775"/>
    </source>
</evidence>
<sequence length="116" mass="13534">MAGVLKKTTGLVGLAVCQNPHETLHILYSKTLATLQRMPQDAAYRKYTEPLINERFNHVQTEPDIEKLEKKLNCGQIEEIVFQAKCELALSRKMYQWKVWEPLIEEPPANQWKWPV</sequence>
<dbReference type="KEGG" id="csem:103382432"/>
<dbReference type="Proteomes" id="UP000265120">
    <property type="component" value="Chromosome 8"/>
</dbReference>
<evidence type="ECO:0000256" key="2">
    <source>
        <dbReference type="ARBA" id="ARBA00004443"/>
    </source>
</evidence>
<keyword evidence="10" id="KW-0496">Mitochondrion</keyword>
<evidence type="ECO:0000256" key="11">
    <source>
        <dbReference type="ARBA" id="ARBA00023136"/>
    </source>
</evidence>
<evidence type="ECO:0000256" key="4">
    <source>
        <dbReference type="ARBA" id="ARBA00011533"/>
    </source>
</evidence>
<dbReference type="InterPro" id="IPR006806">
    <property type="entry name" value="NDUFA5"/>
</dbReference>
<dbReference type="PANTHER" id="PTHR12653:SF0">
    <property type="entry name" value="NADH DEHYDROGENASE [UBIQUINONE] 1 ALPHA SUBCOMPLEX SUBUNIT 5"/>
    <property type="match status" value="1"/>
</dbReference>
<dbReference type="OrthoDB" id="286811at2759"/>
<evidence type="ECO:0000313" key="15">
    <source>
        <dbReference type="Ensembl" id="ENSCSEP00000004977.1"/>
    </source>
</evidence>
<protein>
    <recommendedName>
        <fullName evidence="5">NADH dehydrogenase [ubiquinone] 1 alpha subcomplex subunit 5</fullName>
    </recommendedName>
    <alternativeName>
        <fullName evidence="12">Complex I subunit B13</fullName>
    </alternativeName>
    <alternativeName>
        <fullName evidence="14">Complex I-13kD-B</fullName>
    </alternativeName>
    <alternativeName>
        <fullName evidence="13">NADH-ubiquinone oxidoreductase 13 kDa-B subunit</fullName>
    </alternativeName>
</protein>
<dbReference type="AlphaFoldDB" id="A0A3P8URK0"/>
<evidence type="ECO:0000256" key="13">
    <source>
        <dbReference type="ARBA" id="ARBA00032483"/>
    </source>
</evidence>
<dbReference type="CTD" id="4698"/>
<name>A0A3P8URK0_CYNSE</name>
<dbReference type="Pfam" id="PF04716">
    <property type="entry name" value="ETC_C1_NDUFA5"/>
    <property type="match status" value="1"/>
</dbReference>
<keyword evidence="7" id="KW-0679">Respiratory chain</keyword>
<evidence type="ECO:0000313" key="16">
    <source>
        <dbReference type="Proteomes" id="UP000265120"/>
    </source>
</evidence>
<dbReference type="GO" id="GO:0022904">
    <property type="term" value="P:respiratory electron transport chain"/>
    <property type="evidence" value="ECO:0007669"/>
    <property type="project" value="InterPro"/>
</dbReference>
<keyword evidence="8" id="KW-0999">Mitochondrion inner membrane</keyword>
<dbReference type="GO" id="GO:0005743">
    <property type="term" value="C:mitochondrial inner membrane"/>
    <property type="evidence" value="ECO:0007669"/>
    <property type="project" value="UniProtKB-SubCell"/>
</dbReference>
<accession>A0A3P8URK0</accession>
<keyword evidence="6" id="KW-0813">Transport</keyword>
<keyword evidence="16" id="KW-1185">Reference proteome</keyword>
<evidence type="ECO:0000256" key="6">
    <source>
        <dbReference type="ARBA" id="ARBA00022448"/>
    </source>
</evidence>
<comment type="subcellular location">
    <subcellularLocation>
        <location evidence="2">Mitochondrion inner membrane</location>
        <topology evidence="2">Peripheral membrane protein</topology>
        <orientation evidence="2">Matrix side</orientation>
    </subcellularLocation>
</comment>
<evidence type="ECO:0000256" key="1">
    <source>
        <dbReference type="ARBA" id="ARBA00003195"/>
    </source>
</evidence>
<dbReference type="Ensembl" id="ENSCSET00000005033.1">
    <property type="protein sequence ID" value="ENSCSEP00000004977.1"/>
    <property type="gene ID" value="ENSCSEG00000003227.1"/>
</dbReference>
<comment type="similarity">
    <text evidence="3">Belongs to the complex I NDUFA5 subunit family.</text>
</comment>